<dbReference type="AlphaFoldDB" id="A0A222FPN2"/>
<dbReference type="SUPFAM" id="SSF53335">
    <property type="entry name" value="S-adenosyl-L-methionine-dependent methyltransferases"/>
    <property type="match status" value="1"/>
</dbReference>
<name>A0A222FPN2_9GAMM</name>
<dbReference type="RefSeq" id="WP_094061641.1">
    <property type="nucleotide sequence ID" value="NZ_CP022530.1"/>
</dbReference>
<dbReference type="Gene3D" id="3.40.50.150">
    <property type="entry name" value="Vaccinia Virus protein VP39"/>
    <property type="match status" value="1"/>
</dbReference>
<organism evidence="1 2">
    <name type="scientific">Bacterioplanes sanyensis</name>
    <dbReference type="NCBI Taxonomy" id="1249553"/>
    <lineage>
        <taxon>Bacteria</taxon>
        <taxon>Pseudomonadati</taxon>
        <taxon>Pseudomonadota</taxon>
        <taxon>Gammaproteobacteria</taxon>
        <taxon>Oceanospirillales</taxon>
        <taxon>Oceanospirillaceae</taxon>
        <taxon>Bacterioplanes</taxon>
    </lineage>
</organism>
<dbReference type="KEGG" id="bsan:CHH28_18120"/>
<dbReference type="InterPro" id="IPR029063">
    <property type="entry name" value="SAM-dependent_MTases_sf"/>
</dbReference>
<evidence type="ECO:0000313" key="2">
    <source>
        <dbReference type="Proteomes" id="UP000202440"/>
    </source>
</evidence>
<reference evidence="1 2" key="1">
    <citation type="submission" date="2017-07" db="EMBL/GenBank/DDBJ databases">
        <title>Annotated genome sequence of Bacterioplanes sanyensis isolated from Red Sea.</title>
        <authorList>
            <person name="Rehman Z.U."/>
        </authorList>
    </citation>
    <scope>NUCLEOTIDE SEQUENCE [LARGE SCALE GENOMIC DNA]</scope>
    <source>
        <strain evidence="1 2">NV9</strain>
    </source>
</reference>
<protein>
    <submittedName>
        <fullName evidence="1">Uncharacterized protein</fullName>
    </submittedName>
</protein>
<keyword evidence="2" id="KW-1185">Reference proteome</keyword>
<dbReference type="EMBL" id="CP022530">
    <property type="protein sequence ID" value="ASP40474.1"/>
    <property type="molecule type" value="Genomic_DNA"/>
</dbReference>
<proteinExistence type="predicted"/>
<sequence>MQHYSPELAALVEHHLTSGARVLDLGSSTTGTTQVLLARQCSCYVEDLPDYLDQLQPDDDPIAALDQHLLPKGKDMRFDLVLCWDLLSYMSTEVIAHLFSQLAPHFHSDTKLHLLQAKGRSPASRPTTFRWLQDFCFDCQQEGDVELPSWRHTTLMLQRSLQPFTLVELALQGQGMSEHWLEYVMAFDARAGDKRLHSVAAQSARSVRESAGQAIALPLLQQMLQSLPPQAAALDGGRKTGRQLQGLHQHIDTLYLEDVLASVAWQHHLNPDDDNSHFSQALLRYREGVQLDAVLLWDIPNYLSEQQRQQLPSLLQRIMKPGAHVHCLLINRTGLPKVPVAIDVIQADQCELSGEAVGELVAPPLSTISLLKQWSELTLRRHQLGTLANGLTYQEYWFVWM</sequence>
<accession>A0A222FPN2</accession>
<evidence type="ECO:0000313" key="1">
    <source>
        <dbReference type="EMBL" id="ASP40474.1"/>
    </source>
</evidence>
<dbReference type="OrthoDB" id="5801443at2"/>
<gene>
    <name evidence="1" type="ORF">CHH28_18120</name>
</gene>
<dbReference type="Proteomes" id="UP000202440">
    <property type="component" value="Chromosome"/>
</dbReference>